<gene>
    <name evidence="3" type="ORF">BD626DRAFT_430368</name>
</gene>
<dbReference type="PANTHER" id="PTHR36223">
    <property type="entry name" value="BETA-LACTAMASE-TYPE TRANSPEPTIDASE FOLD DOMAIN CONTAINING PROTEIN"/>
    <property type="match status" value="1"/>
</dbReference>
<evidence type="ECO:0000256" key="1">
    <source>
        <dbReference type="SAM" id="MobiDB-lite"/>
    </source>
</evidence>
<evidence type="ECO:0000313" key="3">
    <source>
        <dbReference type="EMBL" id="TRM64538.1"/>
    </source>
</evidence>
<feature type="region of interest" description="Disordered" evidence="1">
    <location>
        <begin position="202"/>
        <end position="254"/>
    </location>
</feature>
<feature type="compositionally biased region" description="Low complexity" evidence="1">
    <location>
        <begin position="209"/>
        <end position="227"/>
    </location>
</feature>
<accession>A0A550CIA8</accession>
<keyword evidence="4" id="KW-1185">Reference proteome</keyword>
<protein>
    <recommendedName>
        <fullName evidence="2">DUF7918 domain-containing protein</fullName>
    </recommendedName>
</protein>
<feature type="domain" description="DUF7918" evidence="2">
    <location>
        <begin position="6"/>
        <end position="206"/>
    </location>
</feature>
<dbReference type="STRING" id="97359.A0A550CIA8"/>
<dbReference type="InterPro" id="IPR057678">
    <property type="entry name" value="DUF7918"/>
</dbReference>
<evidence type="ECO:0000313" key="4">
    <source>
        <dbReference type="Proteomes" id="UP000320762"/>
    </source>
</evidence>
<dbReference type="EMBL" id="VDMD01000007">
    <property type="protein sequence ID" value="TRM64538.1"/>
    <property type="molecule type" value="Genomic_DNA"/>
</dbReference>
<dbReference type="OrthoDB" id="3364132at2759"/>
<dbReference type="Proteomes" id="UP000320762">
    <property type="component" value="Unassembled WGS sequence"/>
</dbReference>
<sequence>MRIEEIDCWIEVDGSNLDEYGVEPCEEEKKCIAWIPSQVGQKISIRWRDPTRTRDTVGYVAIDGSGCEGIVLDRSRVVDEITYDRVPTTETEYRDLQFGELALTDDDTYLQRDQRSVGEITVTVWECRLAGYDNFAPVSAAPEPSQAHERANKALAHSVEFGEIEEDGPAVFSAEIVDIGAEPLASFTFRYRSLDMLRANGIAPRSTTPASPGYSRSRSSSSASANDRPSKRPKREDSETLPSEPEDVKPNVVDLDEIDQAEERLRQAEDELRRARLEMHRRRGNQRIKLEDVTTFVPGEVVDLTDD</sequence>
<name>A0A550CIA8_9AGAR</name>
<feature type="compositionally biased region" description="Basic and acidic residues" evidence="1">
    <location>
        <begin position="228"/>
        <end position="238"/>
    </location>
</feature>
<comment type="caution">
    <text evidence="3">The sequence shown here is derived from an EMBL/GenBank/DDBJ whole genome shotgun (WGS) entry which is preliminary data.</text>
</comment>
<organism evidence="3 4">
    <name type="scientific">Schizophyllum amplum</name>
    <dbReference type="NCBI Taxonomy" id="97359"/>
    <lineage>
        <taxon>Eukaryota</taxon>
        <taxon>Fungi</taxon>
        <taxon>Dikarya</taxon>
        <taxon>Basidiomycota</taxon>
        <taxon>Agaricomycotina</taxon>
        <taxon>Agaricomycetes</taxon>
        <taxon>Agaricomycetidae</taxon>
        <taxon>Agaricales</taxon>
        <taxon>Schizophyllaceae</taxon>
        <taxon>Schizophyllum</taxon>
    </lineage>
</organism>
<dbReference type="AlphaFoldDB" id="A0A550CIA8"/>
<evidence type="ECO:0000259" key="2">
    <source>
        <dbReference type="Pfam" id="PF25534"/>
    </source>
</evidence>
<proteinExistence type="predicted"/>
<reference evidence="3 4" key="1">
    <citation type="journal article" date="2019" name="New Phytol.">
        <title>Comparative genomics reveals unique wood-decay strategies and fruiting body development in the Schizophyllaceae.</title>
        <authorList>
            <person name="Almasi E."/>
            <person name="Sahu N."/>
            <person name="Krizsan K."/>
            <person name="Balint B."/>
            <person name="Kovacs G.M."/>
            <person name="Kiss B."/>
            <person name="Cseklye J."/>
            <person name="Drula E."/>
            <person name="Henrissat B."/>
            <person name="Nagy I."/>
            <person name="Chovatia M."/>
            <person name="Adam C."/>
            <person name="LaButti K."/>
            <person name="Lipzen A."/>
            <person name="Riley R."/>
            <person name="Grigoriev I.V."/>
            <person name="Nagy L.G."/>
        </authorList>
    </citation>
    <scope>NUCLEOTIDE SEQUENCE [LARGE SCALE GENOMIC DNA]</scope>
    <source>
        <strain evidence="3 4">NL-1724</strain>
    </source>
</reference>
<dbReference type="Pfam" id="PF25534">
    <property type="entry name" value="DUF7918"/>
    <property type="match status" value="1"/>
</dbReference>
<dbReference type="PANTHER" id="PTHR36223:SF1">
    <property type="entry name" value="TRANSCRIPTION ELONGATION FACTOR EAF N-TERMINAL DOMAIN-CONTAINING PROTEIN"/>
    <property type="match status" value="1"/>
</dbReference>